<dbReference type="EnsemblPlants" id="PNT75486">
    <property type="protein sequence ID" value="PNT75486"/>
    <property type="gene ID" value="BRADI_1g33430v3"/>
</dbReference>
<dbReference type="Proteomes" id="UP000008810">
    <property type="component" value="Chromosome 1"/>
</dbReference>
<dbReference type="EMBL" id="CM000880">
    <property type="protein sequence ID" value="KQK17276.1"/>
    <property type="molecule type" value="Genomic_DNA"/>
</dbReference>
<reference evidence="11" key="2">
    <citation type="submission" date="2017-06" db="EMBL/GenBank/DDBJ databases">
        <title>WGS assembly of Brachypodium distachyon.</title>
        <authorList>
            <consortium name="The International Brachypodium Initiative"/>
            <person name="Lucas S."/>
            <person name="Harmon-Smith M."/>
            <person name="Lail K."/>
            <person name="Tice H."/>
            <person name="Grimwood J."/>
            <person name="Bruce D."/>
            <person name="Barry K."/>
            <person name="Shu S."/>
            <person name="Lindquist E."/>
            <person name="Wang M."/>
            <person name="Pitluck S."/>
            <person name="Vogel J.P."/>
            <person name="Garvin D.F."/>
            <person name="Mockler T.C."/>
            <person name="Schmutz J."/>
            <person name="Rokhsar D."/>
            <person name="Bevan M.W."/>
        </authorList>
    </citation>
    <scope>NUCLEOTIDE SEQUENCE</scope>
    <source>
        <strain evidence="11">Bd21</strain>
    </source>
</reference>
<organism evidence="11">
    <name type="scientific">Brachypodium distachyon</name>
    <name type="common">Purple false brome</name>
    <name type="synonym">Trachynia distachya</name>
    <dbReference type="NCBI Taxonomy" id="15368"/>
    <lineage>
        <taxon>Eukaryota</taxon>
        <taxon>Viridiplantae</taxon>
        <taxon>Streptophyta</taxon>
        <taxon>Embryophyta</taxon>
        <taxon>Tracheophyta</taxon>
        <taxon>Spermatophyta</taxon>
        <taxon>Magnoliopsida</taxon>
        <taxon>Liliopsida</taxon>
        <taxon>Poales</taxon>
        <taxon>Poaceae</taxon>
        <taxon>BOP clade</taxon>
        <taxon>Pooideae</taxon>
        <taxon>Stipodae</taxon>
        <taxon>Brachypodieae</taxon>
        <taxon>Brachypodium</taxon>
    </lineage>
</organism>
<evidence type="ECO:0000259" key="10">
    <source>
        <dbReference type="Pfam" id="PF08784"/>
    </source>
</evidence>
<dbReference type="InterPro" id="IPR014892">
    <property type="entry name" value="RPA_C"/>
</dbReference>
<evidence type="ECO:0000256" key="3">
    <source>
        <dbReference type="ARBA" id="ARBA00022705"/>
    </source>
</evidence>
<evidence type="ECO:0000256" key="6">
    <source>
        <dbReference type="ARBA" id="ARBA00023172"/>
    </source>
</evidence>
<comment type="subcellular location">
    <subcellularLocation>
        <location evidence="1">Nucleus</location>
    </subcellularLocation>
</comment>
<dbReference type="GO" id="GO:0042162">
    <property type="term" value="F:telomeric DNA binding"/>
    <property type="evidence" value="ECO:0000318"/>
    <property type="project" value="GO_Central"/>
</dbReference>
<evidence type="ECO:0000313" key="13">
    <source>
        <dbReference type="Proteomes" id="UP000008810"/>
    </source>
</evidence>
<reference evidence="11 12" key="1">
    <citation type="journal article" date="2010" name="Nature">
        <title>Genome sequencing and analysis of the model grass Brachypodium distachyon.</title>
        <authorList>
            <consortium name="International Brachypodium Initiative"/>
        </authorList>
    </citation>
    <scope>NUCLEOTIDE SEQUENCE [LARGE SCALE GENOMIC DNA]</scope>
    <source>
        <strain evidence="11 12">Bd21</strain>
    </source>
</reference>
<evidence type="ECO:0000256" key="9">
    <source>
        <dbReference type="SAM" id="MobiDB-lite"/>
    </source>
</evidence>
<dbReference type="GO" id="GO:0006260">
    <property type="term" value="P:DNA replication"/>
    <property type="evidence" value="ECO:0000318"/>
    <property type="project" value="GO_Central"/>
</dbReference>
<dbReference type="AlphaFoldDB" id="A0A0Q3JZ52"/>
<sequence>MATAASYFSGTAVMPRAGPAAAADYTAGAGTPPPSKSHNPRYSGCVPATVLHIARSFAAAAAADDGGGDPVFSIDGVETSNVRVLGRVLNIVSRETDVSFTLDDGTGKIALVRWITDQLDARDTAYIRDGVYVRVHANVTGFQAKQQAFIRSIRPVTNFNEVVLHYIECMHVHMENTRIKMQGQLPPAVQTNAYTHEPGGVREHQVHFTPQVQQGQLPPAVRTNTSTYVPYSGSVREHQVHFTPQVNQVHLPSAVRADTSTYVPFTGGMRENQAHFTQVNQGQFLPPVQTNASTHGPFSGRQREHPVHSAPQVNQFSSYSATSGQQYDLQSMVLGVLQAPDIISLENGIHIDEVARRTGAPKTNIMEVINFLADTGLLCWTIDDYHVKCTADQRSNLRN</sequence>
<evidence type="ECO:0000256" key="8">
    <source>
        <dbReference type="ARBA" id="ARBA00023242"/>
    </source>
</evidence>
<dbReference type="Gene3D" id="1.10.10.10">
    <property type="entry name" value="Winged helix-like DNA-binding domain superfamily/Winged helix DNA-binding domain"/>
    <property type="match status" value="1"/>
</dbReference>
<evidence type="ECO:0000256" key="5">
    <source>
        <dbReference type="ARBA" id="ARBA00023125"/>
    </source>
</evidence>
<protein>
    <recommendedName>
        <fullName evidence="10">Replication protein A C-terminal domain-containing protein</fullName>
    </recommendedName>
</protein>
<keyword evidence="7" id="KW-0234">DNA repair</keyword>
<keyword evidence="13" id="KW-1185">Reference proteome</keyword>
<name>A0A0Q3JZ52_BRADI</name>
<keyword evidence="5" id="KW-0238">DNA-binding</keyword>
<dbReference type="EnsemblPlants" id="KQK17276">
    <property type="protein sequence ID" value="KQK17276"/>
    <property type="gene ID" value="BRADI_1g33430v3"/>
</dbReference>
<dbReference type="Gramene" id="PNT75486">
    <property type="protein sequence ID" value="PNT75486"/>
    <property type="gene ID" value="BRADI_1g33430v3"/>
</dbReference>
<dbReference type="GO" id="GO:0000781">
    <property type="term" value="C:chromosome, telomeric region"/>
    <property type="evidence" value="ECO:0000318"/>
    <property type="project" value="GO_Central"/>
</dbReference>
<feature type="region of interest" description="Disordered" evidence="9">
    <location>
        <begin position="292"/>
        <end position="311"/>
    </location>
</feature>
<gene>
    <name evidence="12" type="primary">LOC100837028</name>
    <name evidence="11" type="ORF">BRADI_1g33430v3</name>
</gene>
<dbReference type="Gene3D" id="2.40.50.140">
    <property type="entry name" value="Nucleic acid-binding proteins"/>
    <property type="match status" value="1"/>
</dbReference>
<dbReference type="KEGG" id="bdi:100837028"/>
<evidence type="ECO:0000313" key="11">
    <source>
        <dbReference type="EMBL" id="KQK17276.1"/>
    </source>
</evidence>
<dbReference type="PANTHER" id="PTHR13989:SF30">
    <property type="entry name" value="REPLICATION PROTEIN A 32 KDA SUBUNIT C"/>
    <property type="match status" value="1"/>
</dbReference>
<evidence type="ECO:0000256" key="1">
    <source>
        <dbReference type="ARBA" id="ARBA00004123"/>
    </source>
</evidence>
<dbReference type="InterPro" id="IPR012340">
    <property type="entry name" value="NA-bd_OB-fold"/>
</dbReference>
<dbReference type="SUPFAM" id="SSF50249">
    <property type="entry name" value="Nucleic acid-binding proteins"/>
    <property type="match status" value="1"/>
</dbReference>
<dbReference type="Gramene" id="KQK17276">
    <property type="protein sequence ID" value="KQK17276"/>
    <property type="gene ID" value="BRADI_1g33430v3"/>
</dbReference>
<dbReference type="GO" id="GO:0000724">
    <property type="term" value="P:double-strand break repair via homologous recombination"/>
    <property type="evidence" value="ECO:0000318"/>
    <property type="project" value="GO_Central"/>
</dbReference>
<dbReference type="STRING" id="15368.A0A0Q3JZ52"/>
<dbReference type="RefSeq" id="XP_014752069.1">
    <property type="nucleotide sequence ID" value="XM_014896583.2"/>
</dbReference>
<dbReference type="InterPro" id="IPR036388">
    <property type="entry name" value="WH-like_DNA-bd_sf"/>
</dbReference>
<feature type="domain" description="Replication protein A C-terminal" evidence="10">
    <location>
        <begin position="304"/>
        <end position="385"/>
    </location>
</feature>
<dbReference type="PANTHER" id="PTHR13989">
    <property type="entry name" value="REPLICATION PROTEIN A-RELATED"/>
    <property type="match status" value="1"/>
</dbReference>
<evidence type="ECO:0000256" key="4">
    <source>
        <dbReference type="ARBA" id="ARBA00022763"/>
    </source>
</evidence>
<keyword evidence="6" id="KW-0233">DNA recombination</keyword>
<comment type="similarity">
    <text evidence="2">Belongs to the replication factor A protein 2 family.</text>
</comment>
<dbReference type="GeneID" id="100837028"/>
<reference evidence="12" key="3">
    <citation type="submission" date="2018-08" db="UniProtKB">
        <authorList>
            <consortium name="EnsemblPlants"/>
        </authorList>
    </citation>
    <scope>IDENTIFICATION</scope>
    <source>
        <strain evidence="12">cv. Bd21</strain>
    </source>
</reference>
<dbReference type="SUPFAM" id="SSF46785">
    <property type="entry name" value="Winged helix' DNA-binding domain"/>
    <property type="match status" value="1"/>
</dbReference>
<evidence type="ECO:0000256" key="2">
    <source>
        <dbReference type="ARBA" id="ARBA00007815"/>
    </source>
</evidence>
<proteinExistence type="inferred from homology"/>
<dbReference type="GO" id="GO:0005662">
    <property type="term" value="C:DNA replication factor A complex"/>
    <property type="evidence" value="ECO:0000318"/>
    <property type="project" value="GO_Central"/>
</dbReference>
<dbReference type="FunFam" id="2.40.50.140:FF:000184">
    <property type="entry name" value="replication protein A 32 kDa subunit A-like"/>
    <property type="match status" value="1"/>
</dbReference>
<dbReference type="GO" id="GO:0003697">
    <property type="term" value="F:single-stranded DNA binding"/>
    <property type="evidence" value="ECO:0000318"/>
    <property type="project" value="GO_Central"/>
</dbReference>
<accession>A0A0Q3JZ52</accession>
<keyword evidence="4" id="KW-0227">DNA damage</keyword>
<dbReference type="OrthoDB" id="25571at2759"/>
<dbReference type="InterPro" id="IPR040260">
    <property type="entry name" value="RFA2-like"/>
</dbReference>
<dbReference type="InterPro" id="IPR036390">
    <property type="entry name" value="WH_DNA-bd_sf"/>
</dbReference>
<dbReference type="CDD" id="cd04478">
    <property type="entry name" value="RPA2_DBD_D"/>
    <property type="match status" value="1"/>
</dbReference>
<dbReference type="GO" id="GO:0035861">
    <property type="term" value="C:site of double-strand break"/>
    <property type="evidence" value="ECO:0000318"/>
    <property type="project" value="GO_Central"/>
</dbReference>
<keyword evidence="3" id="KW-0235">DNA replication</keyword>
<evidence type="ECO:0000256" key="7">
    <source>
        <dbReference type="ARBA" id="ARBA00023204"/>
    </source>
</evidence>
<evidence type="ECO:0000313" key="12">
    <source>
        <dbReference type="EnsemblPlants" id="KQK17276"/>
    </source>
</evidence>
<dbReference type="GO" id="GO:0006289">
    <property type="term" value="P:nucleotide-excision repair"/>
    <property type="evidence" value="ECO:0000318"/>
    <property type="project" value="GO_Central"/>
</dbReference>
<dbReference type="Pfam" id="PF08784">
    <property type="entry name" value="RPA_C"/>
    <property type="match status" value="1"/>
</dbReference>
<dbReference type="FunCoup" id="A0A0Q3JZ52">
    <property type="interactions" value="1942"/>
</dbReference>
<dbReference type="EMBL" id="CM000880">
    <property type="protein sequence ID" value="PNT75486.1"/>
    <property type="molecule type" value="Genomic_DNA"/>
</dbReference>
<keyword evidence="8" id="KW-0539">Nucleus</keyword>
<dbReference type="ExpressionAtlas" id="A0A0Q3JZ52">
    <property type="expression patterns" value="baseline"/>
</dbReference>